<proteinExistence type="inferred from homology"/>
<dbReference type="InterPro" id="IPR011004">
    <property type="entry name" value="Trimer_LpxA-like_sf"/>
</dbReference>
<sequence length="202" mass="22323">MCSVKLFSNAHTVFSLCRGEHLKNLNIGKGAVVCNDIEVKGDIQIGTILHPQCKILAVGGPIIFGQNNIIEENVTIINNHHDFHELEIIQINYVEGTKIGSRNIIEAKARILGNTSLGDNCVIGAVCSTKKDEIIPDNTVIFGDHHNRRTQTASANQQSSLHTRHLDYLREVLPKFNHVASDSQEVVPHSTHSRKTKQTASH</sequence>
<dbReference type="PANTHER" id="PTHR13072:SF0">
    <property type="entry name" value="DYNACTIN SUBUNIT 6"/>
    <property type="match status" value="1"/>
</dbReference>
<dbReference type="SUPFAM" id="SSF51161">
    <property type="entry name" value="Trimeric LpxA-like enzymes"/>
    <property type="match status" value="1"/>
</dbReference>
<name>A0A397TIF6_9GLOM</name>
<dbReference type="OrthoDB" id="2355at2759"/>
<organism evidence="8 9">
    <name type="scientific">Glomus cerebriforme</name>
    <dbReference type="NCBI Taxonomy" id="658196"/>
    <lineage>
        <taxon>Eukaryota</taxon>
        <taxon>Fungi</taxon>
        <taxon>Fungi incertae sedis</taxon>
        <taxon>Mucoromycota</taxon>
        <taxon>Glomeromycotina</taxon>
        <taxon>Glomeromycetes</taxon>
        <taxon>Glomerales</taxon>
        <taxon>Glomeraceae</taxon>
        <taxon>Glomus</taxon>
    </lineage>
</organism>
<evidence type="ECO:0000313" key="8">
    <source>
        <dbReference type="EMBL" id="RIA96247.1"/>
    </source>
</evidence>
<dbReference type="GO" id="GO:0007052">
    <property type="term" value="P:mitotic spindle organization"/>
    <property type="evidence" value="ECO:0007669"/>
    <property type="project" value="TreeGrafter"/>
</dbReference>
<comment type="similarity">
    <text evidence="2">Belongs to the dynactin subunits 5/6 family. Dynactin subunit 6 subfamily.</text>
</comment>
<dbReference type="Proteomes" id="UP000265703">
    <property type="component" value="Unassembled WGS sequence"/>
</dbReference>
<evidence type="ECO:0000256" key="3">
    <source>
        <dbReference type="ARBA" id="ARBA00016573"/>
    </source>
</evidence>
<keyword evidence="4" id="KW-0963">Cytoplasm</keyword>
<dbReference type="STRING" id="658196.A0A397TIF6"/>
<accession>A0A397TIF6</accession>
<comment type="caution">
    <text evidence="8">The sequence shown here is derived from an EMBL/GenBank/DDBJ whole genome shotgun (WGS) entry which is preliminary data.</text>
</comment>
<comment type="function">
    <text evidence="6">Part of the dynactin complex that activates the molecular motor dynein for ultra-processive transport along microtubules.</text>
</comment>
<keyword evidence="5" id="KW-0206">Cytoskeleton</keyword>
<dbReference type="Gene3D" id="2.160.10.10">
    <property type="entry name" value="Hexapeptide repeat proteins"/>
    <property type="match status" value="1"/>
</dbReference>
<feature type="compositionally biased region" description="Basic residues" evidence="7">
    <location>
        <begin position="191"/>
        <end position="202"/>
    </location>
</feature>
<evidence type="ECO:0000256" key="6">
    <source>
        <dbReference type="ARBA" id="ARBA00034687"/>
    </source>
</evidence>
<dbReference type="GO" id="GO:0005869">
    <property type="term" value="C:dynactin complex"/>
    <property type="evidence" value="ECO:0007669"/>
    <property type="project" value="InterPro"/>
</dbReference>
<gene>
    <name evidence="8" type="ORF">C1645_688117</name>
</gene>
<evidence type="ECO:0000256" key="2">
    <source>
        <dbReference type="ARBA" id="ARBA00007719"/>
    </source>
</evidence>
<evidence type="ECO:0000256" key="1">
    <source>
        <dbReference type="ARBA" id="ARBA00004245"/>
    </source>
</evidence>
<evidence type="ECO:0000256" key="5">
    <source>
        <dbReference type="ARBA" id="ARBA00023212"/>
    </source>
</evidence>
<feature type="region of interest" description="Disordered" evidence="7">
    <location>
        <begin position="180"/>
        <end position="202"/>
    </location>
</feature>
<dbReference type="AlphaFoldDB" id="A0A397TIF6"/>
<dbReference type="InterPro" id="IPR001451">
    <property type="entry name" value="Hexapep"/>
</dbReference>
<reference evidence="8 9" key="1">
    <citation type="submission" date="2018-06" db="EMBL/GenBank/DDBJ databases">
        <title>Comparative genomics reveals the genomic features of Rhizophagus irregularis, R. cerebriforme, R. diaphanum and Gigaspora rosea, and their symbiotic lifestyle signature.</title>
        <authorList>
            <person name="Morin E."/>
            <person name="San Clemente H."/>
            <person name="Chen E.C.H."/>
            <person name="De La Providencia I."/>
            <person name="Hainaut M."/>
            <person name="Kuo A."/>
            <person name="Kohler A."/>
            <person name="Murat C."/>
            <person name="Tang N."/>
            <person name="Roy S."/>
            <person name="Loubradou J."/>
            <person name="Henrissat B."/>
            <person name="Grigoriev I.V."/>
            <person name="Corradi N."/>
            <person name="Roux C."/>
            <person name="Martin F.M."/>
        </authorList>
    </citation>
    <scope>NUCLEOTIDE SEQUENCE [LARGE SCALE GENOMIC DNA]</scope>
    <source>
        <strain evidence="8 9">DAOM 227022</strain>
    </source>
</reference>
<dbReference type="PANTHER" id="PTHR13072">
    <property type="entry name" value="DYNACTIN 6"/>
    <property type="match status" value="1"/>
</dbReference>
<dbReference type="InterPro" id="IPR027777">
    <property type="entry name" value="DCTN6"/>
</dbReference>
<evidence type="ECO:0000256" key="7">
    <source>
        <dbReference type="SAM" id="MobiDB-lite"/>
    </source>
</evidence>
<comment type="subcellular location">
    <subcellularLocation>
        <location evidence="1">Cytoplasm</location>
        <location evidence="1">Cytoskeleton</location>
    </subcellularLocation>
</comment>
<dbReference type="EMBL" id="QKYT01000048">
    <property type="protein sequence ID" value="RIA96247.1"/>
    <property type="molecule type" value="Genomic_DNA"/>
</dbReference>
<protein>
    <recommendedName>
        <fullName evidence="3">Dynactin subunit 6</fullName>
    </recommendedName>
</protein>
<evidence type="ECO:0000313" key="9">
    <source>
        <dbReference type="Proteomes" id="UP000265703"/>
    </source>
</evidence>
<dbReference type="Pfam" id="PF00132">
    <property type="entry name" value="Hexapep"/>
    <property type="match status" value="1"/>
</dbReference>
<dbReference type="GO" id="GO:0070840">
    <property type="term" value="F:dynein complex binding"/>
    <property type="evidence" value="ECO:0007669"/>
    <property type="project" value="TreeGrafter"/>
</dbReference>
<evidence type="ECO:0000256" key="4">
    <source>
        <dbReference type="ARBA" id="ARBA00022490"/>
    </source>
</evidence>
<keyword evidence="9" id="KW-1185">Reference proteome</keyword>